<dbReference type="PANTHER" id="PTHR42801:SF7">
    <property type="entry name" value="SLL1159 PROTEIN"/>
    <property type="match status" value="1"/>
</dbReference>
<proteinExistence type="inferred from homology"/>
<accession>A0AA49JJE4</accession>
<evidence type="ECO:0000256" key="3">
    <source>
        <dbReference type="ARBA" id="ARBA00022559"/>
    </source>
</evidence>
<reference evidence="13" key="1">
    <citation type="journal article" date="2023" name="Comput. Struct. Biotechnol. J.">
        <title>Discovery of a novel marine Bacteroidetes with a rich repertoire of carbohydrate-active enzymes.</title>
        <authorList>
            <person name="Chen B."/>
            <person name="Liu G."/>
            <person name="Chen Q."/>
            <person name="Wang H."/>
            <person name="Liu L."/>
            <person name="Tang K."/>
        </authorList>
    </citation>
    <scope>NUCLEOTIDE SEQUENCE</scope>
    <source>
        <strain evidence="13">TK19036</strain>
    </source>
</reference>
<dbReference type="Gene3D" id="3.40.30.10">
    <property type="entry name" value="Glutaredoxin"/>
    <property type="match status" value="1"/>
</dbReference>
<protein>
    <recommendedName>
        <fullName evidence="2">thioredoxin-dependent peroxiredoxin</fullName>
        <ecNumber evidence="2">1.11.1.24</ecNumber>
    </recommendedName>
    <alternativeName>
        <fullName evidence="8">Thioredoxin peroxidase</fullName>
    </alternativeName>
    <alternativeName>
        <fullName evidence="10">Thioredoxin-dependent peroxiredoxin Bcp</fullName>
    </alternativeName>
</protein>
<dbReference type="CDD" id="cd02970">
    <property type="entry name" value="PRX_like2"/>
    <property type="match status" value="1"/>
</dbReference>
<feature type="domain" description="Thioredoxin" evidence="12">
    <location>
        <begin position="44"/>
        <end position="217"/>
    </location>
</feature>
<evidence type="ECO:0000256" key="9">
    <source>
        <dbReference type="ARBA" id="ARBA00038489"/>
    </source>
</evidence>
<dbReference type="GO" id="GO:0045454">
    <property type="term" value="P:cell redox homeostasis"/>
    <property type="evidence" value="ECO:0007669"/>
    <property type="project" value="TreeGrafter"/>
</dbReference>
<organism evidence="13">
    <name type="scientific">Roseihalotalea indica</name>
    <dbReference type="NCBI Taxonomy" id="2867963"/>
    <lineage>
        <taxon>Bacteria</taxon>
        <taxon>Pseudomonadati</taxon>
        <taxon>Bacteroidota</taxon>
        <taxon>Cytophagia</taxon>
        <taxon>Cytophagales</taxon>
        <taxon>Catalimonadaceae</taxon>
        <taxon>Roseihalotalea</taxon>
    </lineage>
</organism>
<evidence type="ECO:0000256" key="11">
    <source>
        <dbReference type="ARBA" id="ARBA00049091"/>
    </source>
</evidence>
<keyword evidence="6" id="KW-1015">Disulfide bond</keyword>
<gene>
    <name evidence="13" type="ORF">K4G66_13720</name>
</gene>
<reference evidence="13" key="2">
    <citation type="journal article" date="2024" name="Antonie Van Leeuwenhoek">
        <title>Roseihalotalea indica gen. nov., sp. nov., a halophilic Bacteroidetes from mesopelagic Southwest Indian Ocean with higher carbohydrate metabolic potential.</title>
        <authorList>
            <person name="Chen B."/>
            <person name="Zhang M."/>
            <person name="Lin D."/>
            <person name="Ye J."/>
            <person name="Tang K."/>
        </authorList>
    </citation>
    <scope>NUCLEOTIDE SEQUENCE</scope>
    <source>
        <strain evidence="13">TK19036</strain>
    </source>
</reference>
<keyword evidence="3" id="KW-0575">Peroxidase</keyword>
<name>A0AA49JJE4_9BACT</name>
<dbReference type="Pfam" id="PF00578">
    <property type="entry name" value="AhpC-TSA"/>
    <property type="match status" value="1"/>
</dbReference>
<dbReference type="InterPro" id="IPR000866">
    <property type="entry name" value="AhpC/TSA"/>
</dbReference>
<dbReference type="GO" id="GO:0034599">
    <property type="term" value="P:cellular response to oxidative stress"/>
    <property type="evidence" value="ECO:0007669"/>
    <property type="project" value="TreeGrafter"/>
</dbReference>
<comment type="function">
    <text evidence="1">Thiol-specific peroxidase that catalyzes the reduction of hydrogen peroxide and organic hydroperoxides to water and alcohols, respectively. Plays a role in cell protection against oxidative stress by detoxifying peroxides and as sensor of hydrogen peroxide-mediated signaling events.</text>
</comment>
<evidence type="ECO:0000259" key="12">
    <source>
        <dbReference type="PROSITE" id="PS51352"/>
    </source>
</evidence>
<evidence type="ECO:0000256" key="4">
    <source>
        <dbReference type="ARBA" id="ARBA00022862"/>
    </source>
</evidence>
<evidence type="ECO:0000256" key="1">
    <source>
        <dbReference type="ARBA" id="ARBA00003330"/>
    </source>
</evidence>
<dbReference type="EC" id="1.11.1.24" evidence="2"/>
<evidence type="ECO:0000256" key="7">
    <source>
        <dbReference type="ARBA" id="ARBA00023284"/>
    </source>
</evidence>
<evidence type="ECO:0000256" key="5">
    <source>
        <dbReference type="ARBA" id="ARBA00023002"/>
    </source>
</evidence>
<evidence type="ECO:0000256" key="8">
    <source>
        <dbReference type="ARBA" id="ARBA00032824"/>
    </source>
</evidence>
<dbReference type="PANTHER" id="PTHR42801">
    <property type="entry name" value="THIOREDOXIN-DEPENDENT PEROXIDE REDUCTASE"/>
    <property type="match status" value="1"/>
</dbReference>
<dbReference type="InterPro" id="IPR013766">
    <property type="entry name" value="Thioredoxin_domain"/>
</dbReference>
<sequence length="224" mass="25651">MTPLSEELSELTGSVQRETSPKLQHVIHQFIESLRRQNAAEHSVQLGDHVDDFLLKDQHHRPVRLYEQLERGPVVLVFFRGGWCPYCNLTLRAWRYAWPDIEFVGGKLLALTPENPSHVQQTVQKNSVDFPVLHDIHSEVARHFGISVVLSNYMSAFYRSLGMNTSLRNADVVARLPLPATYIIDQQATVQYVFVEEDYTRRAEITDVLQALSHVPQEMVPSYG</sequence>
<evidence type="ECO:0000256" key="10">
    <source>
        <dbReference type="ARBA" id="ARBA00042639"/>
    </source>
</evidence>
<evidence type="ECO:0000256" key="6">
    <source>
        <dbReference type="ARBA" id="ARBA00023157"/>
    </source>
</evidence>
<keyword evidence="7" id="KW-0676">Redox-active center</keyword>
<keyword evidence="4" id="KW-0049">Antioxidant</keyword>
<keyword evidence="5" id="KW-0560">Oxidoreductase</keyword>
<dbReference type="SUPFAM" id="SSF52833">
    <property type="entry name" value="Thioredoxin-like"/>
    <property type="match status" value="1"/>
</dbReference>
<dbReference type="PROSITE" id="PS51352">
    <property type="entry name" value="THIOREDOXIN_2"/>
    <property type="match status" value="1"/>
</dbReference>
<comment type="catalytic activity">
    <reaction evidence="11">
        <text>a hydroperoxide + [thioredoxin]-dithiol = an alcohol + [thioredoxin]-disulfide + H2O</text>
        <dbReference type="Rhea" id="RHEA:62620"/>
        <dbReference type="Rhea" id="RHEA-COMP:10698"/>
        <dbReference type="Rhea" id="RHEA-COMP:10700"/>
        <dbReference type="ChEBI" id="CHEBI:15377"/>
        <dbReference type="ChEBI" id="CHEBI:29950"/>
        <dbReference type="ChEBI" id="CHEBI:30879"/>
        <dbReference type="ChEBI" id="CHEBI:35924"/>
        <dbReference type="ChEBI" id="CHEBI:50058"/>
        <dbReference type="EC" id="1.11.1.24"/>
    </reaction>
</comment>
<evidence type="ECO:0000313" key="13">
    <source>
        <dbReference type="EMBL" id="WKN39749.1"/>
    </source>
</evidence>
<dbReference type="GO" id="GO:0005737">
    <property type="term" value="C:cytoplasm"/>
    <property type="evidence" value="ECO:0007669"/>
    <property type="project" value="TreeGrafter"/>
</dbReference>
<dbReference type="AlphaFoldDB" id="A0AA49JJE4"/>
<comment type="similarity">
    <text evidence="9">Belongs to the peroxiredoxin family. BCP/PrxQ subfamily.</text>
</comment>
<dbReference type="EMBL" id="CP120682">
    <property type="protein sequence ID" value="WKN39749.1"/>
    <property type="molecule type" value="Genomic_DNA"/>
</dbReference>
<dbReference type="InterPro" id="IPR036249">
    <property type="entry name" value="Thioredoxin-like_sf"/>
</dbReference>
<dbReference type="InterPro" id="IPR050924">
    <property type="entry name" value="Peroxiredoxin_BCP/PrxQ"/>
</dbReference>
<dbReference type="GO" id="GO:0008379">
    <property type="term" value="F:thioredoxin peroxidase activity"/>
    <property type="evidence" value="ECO:0007669"/>
    <property type="project" value="TreeGrafter"/>
</dbReference>
<evidence type="ECO:0000256" key="2">
    <source>
        <dbReference type="ARBA" id="ARBA00013017"/>
    </source>
</evidence>